<keyword evidence="5" id="KW-0574">Periplasm</keyword>
<dbReference type="CDD" id="cd11614">
    <property type="entry name" value="SAF_CpaB_FlgA_like"/>
    <property type="match status" value="1"/>
</dbReference>
<reference evidence="8 9" key="1">
    <citation type="journal article" date="2012" name="PLoS ONE">
        <title>Edwardsiella comparative phylogenomics reveal the new intra/inter-species taxonomic relationships, virulence evolution and niche adaptation mechanisms.</title>
        <authorList>
            <person name="Yang M."/>
            <person name="Lv Y."/>
            <person name="Xiao J."/>
            <person name="Wu H."/>
            <person name="Zheng H."/>
            <person name="Liu Q."/>
            <person name="Zhang Y."/>
            <person name="Wang Q."/>
        </authorList>
    </citation>
    <scope>NUCLEOTIDE SEQUENCE [LARGE SCALE GENOMIC DNA]</scope>
    <source>
        <strain evidence="9">080813</strain>
    </source>
</reference>
<keyword evidence="8" id="KW-0969">Cilium</keyword>
<keyword evidence="4" id="KW-0732">Signal</keyword>
<dbReference type="EMBL" id="CP006664">
    <property type="protein sequence ID" value="AIJ09597.1"/>
    <property type="molecule type" value="Genomic_DNA"/>
</dbReference>
<dbReference type="Gene3D" id="3.90.1210.10">
    <property type="entry name" value="Antifreeze-like/N-acetylneuraminic acid synthase C-terminal domain"/>
    <property type="match status" value="1"/>
</dbReference>
<dbReference type="SMART" id="SM00858">
    <property type="entry name" value="SAF"/>
    <property type="match status" value="1"/>
</dbReference>
<evidence type="ECO:0000256" key="3">
    <source>
        <dbReference type="ARBA" id="ARBA00014754"/>
    </source>
</evidence>
<gene>
    <name evidence="8" type="primary">flgA</name>
    <name evidence="8" type="ORF">ETEE_3169</name>
</gene>
<name>A0A076LSG7_9GAMM</name>
<evidence type="ECO:0000256" key="2">
    <source>
        <dbReference type="ARBA" id="ARBA00010474"/>
    </source>
</evidence>
<keyword evidence="8" id="KW-0282">Flagellum</keyword>
<dbReference type="NCBIfam" id="TIGR03170">
    <property type="entry name" value="flgA_cterm"/>
    <property type="match status" value="1"/>
</dbReference>
<dbReference type="Proteomes" id="UP000028681">
    <property type="component" value="Chromosome"/>
</dbReference>
<dbReference type="InterPro" id="IPR041231">
    <property type="entry name" value="FlgA_N"/>
</dbReference>
<dbReference type="InterPro" id="IPR013974">
    <property type="entry name" value="SAF"/>
</dbReference>
<dbReference type="InterPro" id="IPR039246">
    <property type="entry name" value="Flagellar_FlgA"/>
</dbReference>
<evidence type="ECO:0000256" key="5">
    <source>
        <dbReference type="ARBA" id="ARBA00022764"/>
    </source>
</evidence>
<feature type="domain" description="SAF" evidence="7">
    <location>
        <begin position="155"/>
        <end position="217"/>
    </location>
</feature>
<evidence type="ECO:0000256" key="4">
    <source>
        <dbReference type="ARBA" id="ARBA00022729"/>
    </source>
</evidence>
<comment type="function">
    <text evidence="6">Involved in the assembly process of the P-ring formation. It may associate with FlgF on the rod constituting a structure essential for the P-ring assembly or may act as a modulator protein for the P-ring assembly.</text>
</comment>
<comment type="similarity">
    <text evidence="2">Belongs to the FlgA family.</text>
</comment>
<dbReference type="Gene3D" id="2.30.30.760">
    <property type="match status" value="1"/>
</dbReference>
<dbReference type="AlphaFoldDB" id="A0A076LSG7"/>
<dbReference type="Pfam" id="PF17656">
    <property type="entry name" value="ChapFlgA_N"/>
    <property type="match status" value="1"/>
</dbReference>
<dbReference type="GO" id="GO:0042597">
    <property type="term" value="C:periplasmic space"/>
    <property type="evidence" value="ECO:0007669"/>
    <property type="project" value="UniProtKB-SubCell"/>
</dbReference>
<dbReference type="HOGENOM" id="CLU_070510_2_0_6"/>
<dbReference type="PANTHER" id="PTHR36307:SF1">
    <property type="entry name" value="FLAGELLA BASAL BODY P-RING FORMATION PROTEIN FLGA"/>
    <property type="match status" value="1"/>
</dbReference>
<evidence type="ECO:0000256" key="1">
    <source>
        <dbReference type="ARBA" id="ARBA00004418"/>
    </source>
</evidence>
<organism evidence="8 9">
    <name type="scientific">Edwardsiella anguillarum ET080813</name>
    <dbReference type="NCBI Taxonomy" id="667120"/>
    <lineage>
        <taxon>Bacteria</taxon>
        <taxon>Pseudomonadati</taxon>
        <taxon>Pseudomonadota</taxon>
        <taxon>Gammaproteobacteria</taxon>
        <taxon>Enterobacterales</taxon>
        <taxon>Hafniaceae</taxon>
        <taxon>Edwardsiella</taxon>
    </lineage>
</organism>
<sequence length="279" mass="30335">MARYLSPLLLRCAGKLGRVSTLSATPMRRPETEYSRIRRTQAIACRRPFIDRENTMLRSTLGRMAPLTAALWLATPACQAATPLQEAVQGYFQQQFPGGDYQVKVNILSASDQWPSCLQPRVSQLSSPRRWGRLSVLVQCPQEKRYLQTEVQVTGSYPVALHALSRGQNLTPAQLRLTRGRLDSLPPGTILDIARLSGATMLRSIGAGQPIAATMLRRTWVIRAGQQVQILAQGDGFNVSSEGRAMNNAALADVVRARTASGQVISGKASGPGTLTLAL</sequence>
<evidence type="ECO:0000259" key="7">
    <source>
        <dbReference type="SMART" id="SM00858"/>
    </source>
</evidence>
<evidence type="ECO:0000313" key="8">
    <source>
        <dbReference type="EMBL" id="AIJ09597.1"/>
    </source>
</evidence>
<accession>A0A076LSG7</accession>
<dbReference type="Pfam" id="PF13144">
    <property type="entry name" value="ChapFlgA"/>
    <property type="match status" value="1"/>
</dbReference>
<comment type="subcellular location">
    <subcellularLocation>
        <location evidence="1">Periplasm</location>
    </subcellularLocation>
</comment>
<evidence type="ECO:0000256" key="6">
    <source>
        <dbReference type="ARBA" id="ARBA00025643"/>
    </source>
</evidence>
<dbReference type="InterPro" id="IPR017585">
    <property type="entry name" value="SAF_FlgA"/>
</dbReference>
<dbReference type="GO" id="GO:0044780">
    <property type="term" value="P:bacterial-type flagellum assembly"/>
    <property type="evidence" value="ECO:0007669"/>
    <property type="project" value="InterPro"/>
</dbReference>
<dbReference type="PANTHER" id="PTHR36307">
    <property type="entry name" value="FLAGELLA BASAL BODY P-RING FORMATION PROTEIN FLGA"/>
    <property type="match status" value="1"/>
</dbReference>
<keyword evidence="8" id="KW-0966">Cell projection</keyword>
<protein>
    <recommendedName>
        <fullName evidence="3">Flagella basal body P-ring formation protein FlgA</fullName>
    </recommendedName>
</protein>
<evidence type="ECO:0000313" key="9">
    <source>
        <dbReference type="Proteomes" id="UP000028681"/>
    </source>
</evidence>
<dbReference type="KEGG" id="ete:ETEE_3169"/>
<proteinExistence type="inferred from homology"/>